<dbReference type="Proteomes" id="UP000050525">
    <property type="component" value="Unassembled WGS sequence"/>
</dbReference>
<dbReference type="AlphaFoldDB" id="A0A151N5Q2"/>
<comment type="caution">
    <text evidence="1">The sequence shown here is derived from an EMBL/GenBank/DDBJ whole genome shotgun (WGS) entry which is preliminary data.</text>
</comment>
<name>A0A151N5Q2_ALLMI</name>
<gene>
    <name evidence="1" type="ORF">Y1Q_0007127</name>
</gene>
<dbReference type="EMBL" id="AKHW03004004">
    <property type="protein sequence ID" value="KYO32120.1"/>
    <property type="molecule type" value="Genomic_DNA"/>
</dbReference>
<organism evidence="1 2">
    <name type="scientific">Alligator mississippiensis</name>
    <name type="common">American alligator</name>
    <dbReference type="NCBI Taxonomy" id="8496"/>
    <lineage>
        <taxon>Eukaryota</taxon>
        <taxon>Metazoa</taxon>
        <taxon>Chordata</taxon>
        <taxon>Craniata</taxon>
        <taxon>Vertebrata</taxon>
        <taxon>Euteleostomi</taxon>
        <taxon>Archelosauria</taxon>
        <taxon>Archosauria</taxon>
        <taxon>Crocodylia</taxon>
        <taxon>Alligatoridae</taxon>
        <taxon>Alligatorinae</taxon>
        <taxon>Alligator</taxon>
    </lineage>
</organism>
<reference evidence="1 2" key="1">
    <citation type="journal article" date="2012" name="Genome Biol.">
        <title>Sequencing three crocodilian genomes to illuminate the evolution of archosaurs and amniotes.</title>
        <authorList>
            <person name="St John J.A."/>
            <person name="Braun E.L."/>
            <person name="Isberg S.R."/>
            <person name="Miles L.G."/>
            <person name="Chong A.Y."/>
            <person name="Gongora J."/>
            <person name="Dalzell P."/>
            <person name="Moran C."/>
            <person name="Bed'hom B."/>
            <person name="Abzhanov A."/>
            <person name="Burgess S.C."/>
            <person name="Cooksey A.M."/>
            <person name="Castoe T.A."/>
            <person name="Crawford N.G."/>
            <person name="Densmore L.D."/>
            <person name="Drew J.C."/>
            <person name="Edwards S.V."/>
            <person name="Faircloth B.C."/>
            <person name="Fujita M.K."/>
            <person name="Greenwold M.J."/>
            <person name="Hoffmann F.G."/>
            <person name="Howard J.M."/>
            <person name="Iguchi T."/>
            <person name="Janes D.E."/>
            <person name="Khan S.Y."/>
            <person name="Kohno S."/>
            <person name="de Koning A.J."/>
            <person name="Lance S.L."/>
            <person name="McCarthy F.M."/>
            <person name="McCormack J.E."/>
            <person name="Merchant M.E."/>
            <person name="Peterson D.G."/>
            <person name="Pollock D.D."/>
            <person name="Pourmand N."/>
            <person name="Raney B.J."/>
            <person name="Roessler K.A."/>
            <person name="Sanford J.R."/>
            <person name="Sawyer R.H."/>
            <person name="Schmidt C.J."/>
            <person name="Triplett E.W."/>
            <person name="Tuberville T.D."/>
            <person name="Venegas-Anaya M."/>
            <person name="Howard J.T."/>
            <person name="Jarvis E.D."/>
            <person name="Guillette L.J.Jr."/>
            <person name="Glenn T.C."/>
            <person name="Green R.E."/>
            <person name="Ray D.A."/>
        </authorList>
    </citation>
    <scope>NUCLEOTIDE SEQUENCE [LARGE SCALE GENOMIC DNA]</scope>
    <source>
        <strain evidence="1">KSC_2009_1</strain>
    </source>
</reference>
<proteinExistence type="predicted"/>
<accession>A0A151N5Q2</accession>
<evidence type="ECO:0000313" key="2">
    <source>
        <dbReference type="Proteomes" id="UP000050525"/>
    </source>
</evidence>
<sequence>MHHPRTQSVKDSLSLGNDFASTLPFITPEKYAKEAGKERNDASTQSIKEIEQPNWEMESQQFCHLFNGMVLREAAMDDFGVLERPCKLLLSN</sequence>
<protein>
    <submittedName>
        <fullName evidence="1">Uncharacterized protein</fullName>
    </submittedName>
</protein>
<evidence type="ECO:0000313" key="1">
    <source>
        <dbReference type="EMBL" id="KYO32120.1"/>
    </source>
</evidence>
<keyword evidence="2" id="KW-1185">Reference proteome</keyword>